<name>A0ABV5JJD4_9RHOB</name>
<organism evidence="1 2">
    <name type="scientific">Pseudohalocynthiibacter aestuariivivens</name>
    <dbReference type="NCBI Taxonomy" id="1591409"/>
    <lineage>
        <taxon>Bacteria</taxon>
        <taxon>Pseudomonadati</taxon>
        <taxon>Pseudomonadota</taxon>
        <taxon>Alphaproteobacteria</taxon>
        <taxon>Rhodobacterales</taxon>
        <taxon>Paracoccaceae</taxon>
        <taxon>Pseudohalocynthiibacter</taxon>
    </lineage>
</organism>
<accession>A0ABV5JJD4</accession>
<comment type="caution">
    <text evidence="1">The sequence shown here is derived from an EMBL/GenBank/DDBJ whole genome shotgun (WGS) entry which is preliminary data.</text>
</comment>
<evidence type="ECO:0000313" key="1">
    <source>
        <dbReference type="EMBL" id="MFB9233514.1"/>
    </source>
</evidence>
<dbReference type="RefSeq" id="WP_213888419.1">
    <property type="nucleotide sequence ID" value="NZ_JAGFNU010000003.1"/>
</dbReference>
<proteinExistence type="predicted"/>
<sequence>MDNLNHLLWVLNSSRRTMKQAVLSSESEGDNDPTPYLRLAIKESANVIRALVSLVASLEDLLTSLEEVQSRSGVKTSTLEGFEESGAGVLADWVDAQRLKTIAEKIVDESDLEKFNLTRREGLSVLMSLRLLSNAEKSSLKSLGGRIPERERPRLCAACGLLAK</sequence>
<reference evidence="1 2" key="1">
    <citation type="submission" date="2024-09" db="EMBL/GenBank/DDBJ databases">
        <authorList>
            <person name="Sun Q."/>
            <person name="Mori K."/>
        </authorList>
    </citation>
    <scope>NUCLEOTIDE SEQUENCE [LARGE SCALE GENOMIC DNA]</scope>
    <source>
        <strain evidence="1 2">CECT 8726</strain>
    </source>
</reference>
<keyword evidence="2" id="KW-1185">Reference proteome</keyword>
<gene>
    <name evidence="1" type="ORF">ACFFUT_17100</name>
</gene>
<evidence type="ECO:0000313" key="2">
    <source>
        <dbReference type="Proteomes" id="UP001589683"/>
    </source>
</evidence>
<dbReference type="EMBL" id="JBHMEA010000049">
    <property type="protein sequence ID" value="MFB9233514.1"/>
    <property type="molecule type" value="Genomic_DNA"/>
</dbReference>
<protein>
    <submittedName>
        <fullName evidence="1">Uncharacterized protein</fullName>
    </submittedName>
</protein>
<dbReference type="Proteomes" id="UP001589683">
    <property type="component" value="Unassembled WGS sequence"/>
</dbReference>